<keyword evidence="6" id="KW-1185">Reference proteome</keyword>
<dbReference type="PANTHER" id="PTHR24171">
    <property type="entry name" value="ANKYRIN REPEAT DOMAIN-CONTAINING PROTEIN 39-RELATED"/>
    <property type="match status" value="1"/>
</dbReference>
<proteinExistence type="predicted"/>
<sequence length="177" mass="19123">MASACSQSEKRTGSKVANAAVDKSEAKPDINIHTAVIMGDLDAVRQHIKTGTDINQKDAMSDSTPLMTAVTFNKSEIVKALIAAKADLTIQNKDGSTALHTAAFFGRIEIVQLLIDANADKTIKNNFGASPRETVIGDFAEVKPFYDMLVKQLSPMGFELDMQALQEARPIVALMLQ</sequence>
<dbReference type="InterPro" id="IPR036770">
    <property type="entry name" value="Ankyrin_rpt-contain_sf"/>
</dbReference>
<feature type="repeat" description="ANK" evidence="3">
    <location>
        <begin position="94"/>
        <end position="126"/>
    </location>
</feature>
<dbReference type="PROSITE" id="PS50297">
    <property type="entry name" value="ANK_REP_REGION"/>
    <property type="match status" value="2"/>
</dbReference>
<evidence type="ECO:0000256" key="3">
    <source>
        <dbReference type="PROSITE-ProRule" id="PRU00023"/>
    </source>
</evidence>
<feature type="repeat" description="ANK" evidence="3">
    <location>
        <begin position="61"/>
        <end position="93"/>
    </location>
</feature>
<reference evidence="5" key="1">
    <citation type="journal article" date="2014" name="Int. J. Syst. Evol. Microbiol.">
        <title>Complete genome sequence of Corynebacterium casei LMG S-19264T (=DSM 44701T), isolated from a smear-ripened cheese.</title>
        <authorList>
            <consortium name="US DOE Joint Genome Institute (JGI-PGF)"/>
            <person name="Walter F."/>
            <person name="Albersmeier A."/>
            <person name="Kalinowski J."/>
            <person name="Ruckert C."/>
        </authorList>
    </citation>
    <scope>NUCLEOTIDE SEQUENCE</scope>
    <source>
        <strain evidence="5">NBRC 108769</strain>
    </source>
</reference>
<dbReference type="Gene3D" id="1.25.40.20">
    <property type="entry name" value="Ankyrin repeat-containing domain"/>
    <property type="match status" value="2"/>
</dbReference>
<dbReference type="AlphaFoldDB" id="A0AA37SSR4"/>
<dbReference type="GO" id="GO:0004842">
    <property type="term" value="F:ubiquitin-protein transferase activity"/>
    <property type="evidence" value="ECO:0007669"/>
    <property type="project" value="TreeGrafter"/>
</dbReference>
<protein>
    <recommendedName>
        <fullName evidence="7">Ankyrin repeat domain-containing protein</fullName>
    </recommendedName>
</protein>
<feature type="region of interest" description="Disordered" evidence="4">
    <location>
        <begin position="1"/>
        <end position="20"/>
    </location>
</feature>
<organism evidence="5 6">
    <name type="scientific">Portibacter lacus</name>
    <dbReference type="NCBI Taxonomy" id="1099794"/>
    <lineage>
        <taxon>Bacteria</taxon>
        <taxon>Pseudomonadati</taxon>
        <taxon>Bacteroidota</taxon>
        <taxon>Saprospiria</taxon>
        <taxon>Saprospirales</taxon>
        <taxon>Haliscomenobacteraceae</taxon>
        <taxon>Portibacter</taxon>
    </lineage>
</organism>
<evidence type="ECO:0000256" key="4">
    <source>
        <dbReference type="SAM" id="MobiDB-lite"/>
    </source>
</evidence>
<dbReference type="Proteomes" id="UP001156666">
    <property type="component" value="Unassembled WGS sequence"/>
</dbReference>
<dbReference type="SUPFAM" id="SSF48403">
    <property type="entry name" value="Ankyrin repeat"/>
    <property type="match status" value="1"/>
</dbReference>
<evidence type="ECO:0000256" key="2">
    <source>
        <dbReference type="ARBA" id="ARBA00023043"/>
    </source>
</evidence>
<comment type="caution">
    <text evidence="5">The sequence shown here is derived from an EMBL/GenBank/DDBJ whole genome shotgun (WGS) entry which is preliminary data.</text>
</comment>
<dbReference type="PROSITE" id="PS50088">
    <property type="entry name" value="ANK_REPEAT"/>
    <property type="match status" value="2"/>
</dbReference>
<dbReference type="EMBL" id="BSOH01000025">
    <property type="protein sequence ID" value="GLR19059.1"/>
    <property type="molecule type" value="Genomic_DNA"/>
</dbReference>
<dbReference type="Pfam" id="PF12796">
    <property type="entry name" value="Ank_2"/>
    <property type="match status" value="1"/>
</dbReference>
<gene>
    <name evidence="5" type="ORF">GCM10007940_36750</name>
</gene>
<dbReference type="SMART" id="SM00248">
    <property type="entry name" value="ANK"/>
    <property type="match status" value="3"/>
</dbReference>
<dbReference type="InterPro" id="IPR002110">
    <property type="entry name" value="Ankyrin_rpt"/>
</dbReference>
<reference evidence="5" key="2">
    <citation type="submission" date="2023-01" db="EMBL/GenBank/DDBJ databases">
        <title>Draft genome sequence of Portibacter lacus strain NBRC 108769.</title>
        <authorList>
            <person name="Sun Q."/>
            <person name="Mori K."/>
        </authorList>
    </citation>
    <scope>NUCLEOTIDE SEQUENCE</scope>
    <source>
        <strain evidence="5">NBRC 108769</strain>
    </source>
</reference>
<keyword evidence="2 3" id="KW-0040">ANK repeat</keyword>
<evidence type="ECO:0000313" key="6">
    <source>
        <dbReference type="Proteomes" id="UP001156666"/>
    </source>
</evidence>
<evidence type="ECO:0000256" key="1">
    <source>
        <dbReference type="ARBA" id="ARBA00022737"/>
    </source>
</evidence>
<evidence type="ECO:0000313" key="5">
    <source>
        <dbReference type="EMBL" id="GLR19059.1"/>
    </source>
</evidence>
<dbReference type="PANTHER" id="PTHR24171:SF8">
    <property type="entry name" value="BRCA1-ASSOCIATED RING DOMAIN PROTEIN 1"/>
    <property type="match status" value="1"/>
</dbReference>
<accession>A0AA37SSR4</accession>
<keyword evidence="1" id="KW-0677">Repeat</keyword>
<evidence type="ECO:0008006" key="7">
    <source>
        <dbReference type="Google" id="ProtNLM"/>
    </source>
</evidence>
<dbReference type="GO" id="GO:0085020">
    <property type="term" value="P:protein K6-linked ubiquitination"/>
    <property type="evidence" value="ECO:0007669"/>
    <property type="project" value="TreeGrafter"/>
</dbReference>
<name>A0AA37SSR4_9BACT</name>